<feature type="non-terminal residue" evidence="11">
    <location>
        <position position="314"/>
    </location>
</feature>
<organism evidence="11 12">
    <name type="scientific">Sagittarius serpentarius</name>
    <name type="common">Secretary bird</name>
    <dbReference type="NCBI Taxonomy" id="56258"/>
    <lineage>
        <taxon>Eukaryota</taxon>
        <taxon>Metazoa</taxon>
        <taxon>Chordata</taxon>
        <taxon>Craniata</taxon>
        <taxon>Vertebrata</taxon>
        <taxon>Euteleostomi</taxon>
        <taxon>Archelosauria</taxon>
        <taxon>Archosauria</taxon>
        <taxon>Dinosauria</taxon>
        <taxon>Saurischia</taxon>
        <taxon>Theropoda</taxon>
        <taxon>Coelurosauria</taxon>
        <taxon>Aves</taxon>
        <taxon>Neognathae</taxon>
        <taxon>Neoaves</taxon>
        <taxon>Telluraves</taxon>
        <taxon>Accipitrimorphae</taxon>
        <taxon>Accipitriformes</taxon>
        <taxon>Sagittariidae</taxon>
        <taxon>Sagittarius</taxon>
    </lineage>
</organism>
<name>A0A7L2HAZ4_SAGSE</name>
<gene>
    <name evidence="11" type="primary">Calhm6</name>
    <name evidence="11" type="ORF">SAGSER_R06008</name>
</gene>
<dbReference type="GO" id="GO:0005261">
    <property type="term" value="F:monoatomic cation channel activity"/>
    <property type="evidence" value="ECO:0007669"/>
    <property type="project" value="TreeGrafter"/>
</dbReference>
<evidence type="ECO:0000256" key="3">
    <source>
        <dbReference type="ARBA" id="ARBA00022448"/>
    </source>
</evidence>
<evidence type="ECO:0000256" key="10">
    <source>
        <dbReference type="SAM" id="Phobius"/>
    </source>
</evidence>
<evidence type="ECO:0000256" key="6">
    <source>
        <dbReference type="ARBA" id="ARBA00023065"/>
    </source>
</evidence>
<comment type="caution">
    <text evidence="11">The sequence shown here is derived from an EMBL/GenBank/DDBJ whole genome shotgun (WGS) entry which is preliminary data.</text>
</comment>
<dbReference type="Proteomes" id="UP000539599">
    <property type="component" value="Unassembled WGS sequence"/>
</dbReference>
<keyword evidence="12" id="KW-1185">Reference proteome</keyword>
<sequence>MDKLQGALEFCIRHQTALGYSTVSLLTAVSEYIFSSVLFQCPCNSENMLYGSVFLIVPAFILFLLGCMVHARTWCLLMGICLKKKPGSCQPWGTFCCRCLVLLPVAAKASVAPLTWIVVALLRASFYECAVSGSSLIQHVCKDKGQECLKLLLKIPCKKLPEEIQGEFLSLQAQSQLIGWFLIVSTMTVALIVKSVTYCCSPVSYLQLKFWKIYWKKERELFRTKAEEHATKLAEINVNCFFESTNPAPFQTPSSEDWQKISSLYASHSQEQYYSVLHQYVNTNRGNSTRPGEGGQNPPVLGSVDEENASESGF</sequence>
<comment type="similarity">
    <text evidence="2">Belongs to the CALHM family.</text>
</comment>
<evidence type="ECO:0000313" key="12">
    <source>
        <dbReference type="Proteomes" id="UP000539599"/>
    </source>
</evidence>
<protein>
    <submittedName>
        <fullName evidence="11">CAHM6 protein</fullName>
    </submittedName>
</protein>
<comment type="subcellular location">
    <subcellularLocation>
        <location evidence="1">Membrane</location>
        <topology evidence="1">Multi-pass membrane protein</topology>
    </subcellularLocation>
</comment>
<keyword evidence="6" id="KW-0406">Ion transport</keyword>
<evidence type="ECO:0000256" key="1">
    <source>
        <dbReference type="ARBA" id="ARBA00004141"/>
    </source>
</evidence>
<feature type="compositionally biased region" description="Acidic residues" evidence="9">
    <location>
        <begin position="304"/>
        <end position="314"/>
    </location>
</feature>
<keyword evidence="5 10" id="KW-1133">Transmembrane helix</keyword>
<evidence type="ECO:0000256" key="8">
    <source>
        <dbReference type="ARBA" id="ARBA00023303"/>
    </source>
</evidence>
<keyword evidence="4 10" id="KW-0812">Transmembrane</keyword>
<evidence type="ECO:0000313" key="11">
    <source>
        <dbReference type="EMBL" id="NXQ96538.1"/>
    </source>
</evidence>
<evidence type="ECO:0000256" key="9">
    <source>
        <dbReference type="SAM" id="MobiDB-lite"/>
    </source>
</evidence>
<reference evidence="11 12" key="1">
    <citation type="submission" date="2019-09" db="EMBL/GenBank/DDBJ databases">
        <title>Bird 10,000 Genomes (B10K) Project - Family phase.</title>
        <authorList>
            <person name="Zhang G."/>
        </authorList>
    </citation>
    <scope>NUCLEOTIDE SEQUENCE [LARGE SCALE GENOMIC DNA]</scope>
    <source>
        <strain evidence="11">B10K-DU-011-38</strain>
        <tissue evidence="11">Muscle</tissue>
    </source>
</reference>
<feature type="non-terminal residue" evidence="11">
    <location>
        <position position="1"/>
    </location>
</feature>
<evidence type="ECO:0000256" key="7">
    <source>
        <dbReference type="ARBA" id="ARBA00023136"/>
    </source>
</evidence>
<dbReference type="GO" id="GO:1904669">
    <property type="term" value="P:ATP export"/>
    <property type="evidence" value="ECO:0007669"/>
    <property type="project" value="UniProtKB-ARBA"/>
</dbReference>
<proteinExistence type="inferred from homology"/>
<dbReference type="PANTHER" id="PTHR32261:SF4">
    <property type="entry name" value="CALCIUM HOMEOSTASIS MODULATOR PROTEIN 6"/>
    <property type="match status" value="1"/>
</dbReference>
<dbReference type="Pfam" id="PF14798">
    <property type="entry name" value="Ca_hom_mod"/>
    <property type="match status" value="1"/>
</dbReference>
<keyword evidence="3" id="KW-0813">Transport</keyword>
<evidence type="ECO:0000256" key="5">
    <source>
        <dbReference type="ARBA" id="ARBA00022989"/>
    </source>
</evidence>
<evidence type="ECO:0000256" key="2">
    <source>
        <dbReference type="ARBA" id="ARBA00008497"/>
    </source>
</evidence>
<feature type="transmembrane region" description="Helical" evidence="10">
    <location>
        <begin position="177"/>
        <end position="198"/>
    </location>
</feature>
<dbReference type="GO" id="GO:0005886">
    <property type="term" value="C:plasma membrane"/>
    <property type="evidence" value="ECO:0007669"/>
    <property type="project" value="TreeGrafter"/>
</dbReference>
<dbReference type="AlphaFoldDB" id="A0A7L2HAZ4"/>
<accession>A0A7L2HAZ4</accession>
<dbReference type="PANTHER" id="PTHR32261">
    <property type="entry name" value="CALCIUM HOMEOSTASIS MODULATOR PROTEIN"/>
    <property type="match status" value="1"/>
</dbReference>
<keyword evidence="7 10" id="KW-0472">Membrane</keyword>
<dbReference type="InterPro" id="IPR029569">
    <property type="entry name" value="CALHM"/>
</dbReference>
<keyword evidence="8" id="KW-0407">Ion channel</keyword>
<feature type="region of interest" description="Disordered" evidence="9">
    <location>
        <begin position="285"/>
        <end position="314"/>
    </location>
</feature>
<dbReference type="EMBL" id="VWYJ01010291">
    <property type="protein sequence ID" value="NXQ96538.1"/>
    <property type="molecule type" value="Genomic_DNA"/>
</dbReference>
<feature type="transmembrane region" description="Helical" evidence="10">
    <location>
        <begin position="48"/>
        <end position="69"/>
    </location>
</feature>
<evidence type="ECO:0000256" key="4">
    <source>
        <dbReference type="ARBA" id="ARBA00022692"/>
    </source>
</evidence>